<protein>
    <recommendedName>
        <fullName evidence="2">histidine kinase</fullName>
        <ecNumber evidence="2">2.7.13.3</ecNumber>
    </recommendedName>
</protein>
<feature type="domain" description="PAC" evidence="8">
    <location>
        <begin position="208"/>
        <end position="260"/>
    </location>
</feature>
<dbReference type="InterPro" id="IPR035965">
    <property type="entry name" value="PAS-like_dom_sf"/>
</dbReference>
<dbReference type="InterPro" id="IPR004358">
    <property type="entry name" value="Sig_transdc_His_kin-like_C"/>
</dbReference>
<evidence type="ECO:0000259" key="6">
    <source>
        <dbReference type="PROSITE" id="PS50110"/>
    </source>
</evidence>
<dbReference type="EC" id="2.7.13.3" evidence="2"/>
<dbReference type="SMART" id="SM00448">
    <property type="entry name" value="REC"/>
    <property type="match status" value="1"/>
</dbReference>
<dbReference type="CDD" id="cd00130">
    <property type="entry name" value="PAS"/>
    <property type="match status" value="2"/>
</dbReference>
<dbReference type="SMART" id="SM00387">
    <property type="entry name" value="HATPase_c"/>
    <property type="match status" value="1"/>
</dbReference>
<dbReference type="PROSITE" id="PS50109">
    <property type="entry name" value="HIS_KIN"/>
    <property type="match status" value="1"/>
</dbReference>
<keyword evidence="3 4" id="KW-0597">Phosphoprotein</keyword>
<feature type="domain" description="PAC" evidence="8">
    <location>
        <begin position="80"/>
        <end position="132"/>
    </location>
</feature>
<feature type="domain" description="Histidine kinase" evidence="5">
    <location>
        <begin position="280"/>
        <end position="501"/>
    </location>
</feature>
<evidence type="ECO:0000259" key="5">
    <source>
        <dbReference type="PROSITE" id="PS50109"/>
    </source>
</evidence>
<reference evidence="9 10" key="1">
    <citation type="submission" date="2024-06" db="EMBL/GenBank/DDBJ databases">
        <title>Sorghum-associated microbial communities from plants grown in Nebraska, USA.</title>
        <authorList>
            <person name="Schachtman D."/>
        </authorList>
    </citation>
    <scope>NUCLEOTIDE SEQUENCE [LARGE SCALE GENOMIC DNA]</scope>
    <source>
        <strain evidence="9 10">1073</strain>
    </source>
</reference>
<evidence type="ECO:0000256" key="2">
    <source>
        <dbReference type="ARBA" id="ARBA00012438"/>
    </source>
</evidence>
<dbReference type="NCBIfam" id="TIGR00229">
    <property type="entry name" value="sensory_box"/>
    <property type="match status" value="2"/>
</dbReference>
<dbReference type="CDD" id="cd00156">
    <property type="entry name" value="REC"/>
    <property type="match status" value="1"/>
</dbReference>
<dbReference type="Proteomes" id="UP001549184">
    <property type="component" value="Unassembled WGS sequence"/>
</dbReference>
<dbReference type="SMART" id="SM00091">
    <property type="entry name" value="PAS"/>
    <property type="match status" value="2"/>
</dbReference>
<dbReference type="InterPro" id="IPR001610">
    <property type="entry name" value="PAC"/>
</dbReference>
<dbReference type="EMBL" id="JBEPMU010000004">
    <property type="protein sequence ID" value="MET3653269.1"/>
    <property type="molecule type" value="Genomic_DNA"/>
</dbReference>
<dbReference type="InterPro" id="IPR003661">
    <property type="entry name" value="HisK_dim/P_dom"/>
</dbReference>
<dbReference type="InterPro" id="IPR000014">
    <property type="entry name" value="PAS"/>
</dbReference>
<feature type="domain" description="Response regulatory" evidence="6">
    <location>
        <begin position="525"/>
        <end position="636"/>
    </location>
</feature>
<evidence type="ECO:0000256" key="3">
    <source>
        <dbReference type="ARBA" id="ARBA00022553"/>
    </source>
</evidence>
<dbReference type="Gene3D" id="1.10.287.130">
    <property type="match status" value="1"/>
</dbReference>
<evidence type="ECO:0000313" key="10">
    <source>
        <dbReference type="Proteomes" id="UP001549184"/>
    </source>
</evidence>
<dbReference type="SUPFAM" id="SSF52172">
    <property type="entry name" value="CheY-like"/>
    <property type="match status" value="1"/>
</dbReference>
<dbReference type="Gene3D" id="3.30.565.10">
    <property type="entry name" value="Histidine kinase-like ATPase, C-terminal domain"/>
    <property type="match status" value="1"/>
</dbReference>
<dbReference type="PANTHER" id="PTHR43065">
    <property type="entry name" value="SENSOR HISTIDINE KINASE"/>
    <property type="match status" value="1"/>
</dbReference>
<dbReference type="Gene3D" id="3.30.450.20">
    <property type="entry name" value="PAS domain"/>
    <property type="match status" value="2"/>
</dbReference>
<proteinExistence type="predicted"/>
<dbReference type="RefSeq" id="WP_354014657.1">
    <property type="nucleotide sequence ID" value="NZ_JBEPMU010000004.1"/>
</dbReference>
<accession>A0ABV2JZG6</accession>
<dbReference type="PANTHER" id="PTHR43065:SF49">
    <property type="entry name" value="HISTIDINE KINASE"/>
    <property type="match status" value="1"/>
</dbReference>
<dbReference type="Pfam" id="PF02518">
    <property type="entry name" value="HATPase_c"/>
    <property type="match status" value="1"/>
</dbReference>
<dbReference type="Pfam" id="PF00072">
    <property type="entry name" value="Response_reg"/>
    <property type="match status" value="1"/>
</dbReference>
<evidence type="ECO:0000259" key="8">
    <source>
        <dbReference type="PROSITE" id="PS50113"/>
    </source>
</evidence>
<comment type="catalytic activity">
    <reaction evidence="1">
        <text>ATP + protein L-histidine = ADP + protein N-phospho-L-histidine.</text>
        <dbReference type="EC" id="2.7.13.3"/>
    </reaction>
</comment>
<dbReference type="Pfam" id="PF00512">
    <property type="entry name" value="HisKA"/>
    <property type="match status" value="1"/>
</dbReference>
<sequence length="646" mass="69955">MNTTGINRYELLVDSVVDYAICLINLDGTIASWNLGCERSTGYSASEVLGKHIAMFYTDEAQAAGEPAAALVTAHDEGRMEAEGWRCRKDGSQYWVNVVLDLVRTPDGMAIGYASVTRDLTERKQADDRLRHSEEQFRLLLQGVGDCAIYMLDPNGFITSWNTGAQRIKGYTREEILGKHLSTFYTLEDRAAGEPQRALGLAASTGRFEAEGWRVRKDGSSFWAHVIIDRITDDDGRHVGFAKVTRDITARRDADAALADAREALFQSQKLEAVGQLTGGVAHDFNNLLMAVIGSLELLEPRLSHDPHALNLLGNALAGARRGAALTKRMLAFARKQELQPTAIDVRVLVHGISSLLQRSAGPTITIDTVFPLTLHHTLVDGNQLELALLNLVMNARDAMPDGGHIIITAKNESIELSGHRTALPPGDYVSLSITDNGQGMDAATLERATEPFFTTKGIGKGTGLGLSMVHGLAEQSGGRLVLRSEAGRGTTAELWLPMAFTEQVAPSRAPEQAAPEAEASSAQSILVVDDDPLIAMTMTAVLNDLGHVTVEANSAQEALEQLSQKTFFDLMITDYAMPVMNGLQLIEEVQARWPDLPIILASGYAELPGGSARDVLRLPKPFGRADLVRVVEAAVAWSASRKTTV</sequence>
<dbReference type="InterPro" id="IPR011006">
    <property type="entry name" value="CheY-like_superfamily"/>
</dbReference>
<dbReference type="CDD" id="cd00082">
    <property type="entry name" value="HisKA"/>
    <property type="match status" value="1"/>
</dbReference>
<feature type="modified residue" description="4-aspartylphosphate" evidence="4">
    <location>
        <position position="575"/>
    </location>
</feature>
<dbReference type="InterPro" id="IPR005467">
    <property type="entry name" value="His_kinase_dom"/>
</dbReference>
<name>A0ABV2JZG6_9GAMM</name>
<dbReference type="InterPro" id="IPR001789">
    <property type="entry name" value="Sig_transdc_resp-reg_receiver"/>
</dbReference>
<dbReference type="PROSITE" id="PS50110">
    <property type="entry name" value="RESPONSE_REGULATORY"/>
    <property type="match status" value="1"/>
</dbReference>
<comment type="caution">
    <text evidence="9">The sequence shown here is derived from an EMBL/GenBank/DDBJ whole genome shotgun (WGS) entry which is preliminary data.</text>
</comment>
<feature type="domain" description="PAS" evidence="7">
    <location>
        <begin position="5"/>
        <end position="51"/>
    </location>
</feature>
<dbReference type="SMART" id="SM00086">
    <property type="entry name" value="PAC"/>
    <property type="match status" value="2"/>
</dbReference>
<evidence type="ECO:0000256" key="4">
    <source>
        <dbReference type="PROSITE-ProRule" id="PRU00169"/>
    </source>
</evidence>
<keyword evidence="10" id="KW-1185">Reference proteome</keyword>
<dbReference type="PRINTS" id="PR00344">
    <property type="entry name" value="BCTRLSENSOR"/>
</dbReference>
<dbReference type="Gene3D" id="3.40.50.2300">
    <property type="match status" value="1"/>
</dbReference>
<dbReference type="PROSITE" id="PS50113">
    <property type="entry name" value="PAC"/>
    <property type="match status" value="2"/>
</dbReference>
<dbReference type="InterPro" id="IPR003594">
    <property type="entry name" value="HATPase_dom"/>
</dbReference>
<organism evidence="9 10">
    <name type="scientific">Dyella japonica</name>
    <dbReference type="NCBI Taxonomy" id="231455"/>
    <lineage>
        <taxon>Bacteria</taxon>
        <taxon>Pseudomonadati</taxon>
        <taxon>Pseudomonadota</taxon>
        <taxon>Gammaproteobacteria</taxon>
        <taxon>Lysobacterales</taxon>
        <taxon>Rhodanobacteraceae</taxon>
        <taxon>Dyella</taxon>
    </lineage>
</organism>
<dbReference type="SUPFAM" id="SSF47384">
    <property type="entry name" value="Homodimeric domain of signal transducing histidine kinase"/>
    <property type="match status" value="1"/>
</dbReference>
<dbReference type="InterPro" id="IPR036890">
    <property type="entry name" value="HATPase_C_sf"/>
</dbReference>
<dbReference type="Pfam" id="PF13426">
    <property type="entry name" value="PAS_9"/>
    <property type="match status" value="2"/>
</dbReference>
<evidence type="ECO:0000313" key="9">
    <source>
        <dbReference type="EMBL" id="MET3653269.1"/>
    </source>
</evidence>
<dbReference type="SUPFAM" id="SSF55874">
    <property type="entry name" value="ATPase domain of HSP90 chaperone/DNA topoisomerase II/histidine kinase"/>
    <property type="match status" value="1"/>
</dbReference>
<evidence type="ECO:0000256" key="1">
    <source>
        <dbReference type="ARBA" id="ARBA00000085"/>
    </source>
</evidence>
<dbReference type="SMART" id="SM00388">
    <property type="entry name" value="HisKA"/>
    <property type="match status" value="1"/>
</dbReference>
<dbReference type="PROSITE" id="PS50112">
    <property type="entry name" value="PAS"/>
    <property type="match status" value="2"/>
</dbReference>
<evidence type="ECO:0000259" key="7">
    <source>
        <dbReference type="PROSITE" id="PS50112"/>
    </source>
</evidence>
<feature type="domain" description="PAS" evidence="7">
    <location>
        <begin position="133"/>
        <end position="190"/>
    </location>
</feature>
<dbReference type="SUPFAM" id="SSF55785">
    <property type="entry name" value="PYP-like sensor domain (PAS domain)"/>
    <property type="match status" value="2"/>
</dbReference>
<dbReference type="InterPro" id="IPR036097">
    <property type="entry name" value="HisK_dim/P_sf"/>
</dbReference>
<gene>
    <name evidence="9" type="ORF">ABIC75_003005</name>
</gene>
<dbReference type="InterPro" id="IPR000700">
    <property type="entry name" value="PAS-assoc_C"/>
</dbReference>